<evidence type="ECO:0000259" key="9">
    <source>
        <dbReference type="PROSITE" id="PS50112"/>
    </source>
</evidence>
<keyword evidence="5" id="KW-0902">Two-component regulatory system</keyword>
<keyword evidence="3 6" id="KW-0597">Phosphoprotein</keyword>
<reference evidence="11" key="2">
    <citation type="journal article" date="2022" name="Microbiol. Resour. Announc.">
        <title>Metagenome Sequencing to Explore Phylogenomics of Terrestrial Cyanobacteria.</title>
        <authorList>
            <person name="Ward R.D."/>
            <person name="Stajich J.E."/>
            <person name="Johansen J.R."/>
            <person name="Huntemann M."/>
            <person name="Clum A."/>
            <person name="Foster B."/>
            <person name="Foster B."/>
            <person name="Roux S."/>
            <person name="Palaniappan K."/>
            <person name="Varghese N."/>
            <person name="Mukherjee S."/>
            <person name="Reddy T.B.K."/>
            <person name="Daum C."/>
            <person name="Copeland A."/>
            <person name="Chen I.A."/>
            <person name="Ivanova N.N."/>
            <person name="Kyrpides N.C."/>
            <person name="Shapiro N."/>
            <person name="Eloe-Fadrosh E.A."/>
            <person name="Pietrasiak N."/>
        </authorList>
    </citation>
    <scope>NUCLEOTIDE SEQUENCE</scope>
    <source>
        <strain evidence="11">JT2-VF2</strain>
    </source>
</reference>
<evidence type="ECO:0000256" key="4">
    <source>
        <dbReference type="ARBA" id="ARBA00022777"/>
    </source>
</evidence>
<dbReference type="PRINTS" id="PR00344">
    <property type="entry name" value="BCTRLSENSOR"/>
</dbReference>
<dbReference type="Pfam" id="PF02518">
    <property type="entry name" value="HATPase_c"/>
    <property type="match status" value="1"/>
</dbReference>
<dbReference type="InterPro" id="IPR000014">
    <property type="entry name" value="PAS"/>
</dbReference>
<dbReference type="SUPFAM" id="SSF55874">
    <property type="entry name" value="ATPase domain of HSP90 chaperone/DNA topoisomerase II/histidine kinase"/>
    <property type="match status" value="1"/>
</dbReference>
<name>A0A951UFE0_9NOST</name>
<protein>
    <recommendedName>
        <fullName evidence="2">histidine kinase</fullName>
        <ecNumber evidence="2">2.7.13.3</ecNumber>
    </recommendedName>
</protein>
<dbReference type="PROSITE" id="PS50110">
    <property type="entry name" value="RESPONSE_REGULATORY"/>
    <property type="match status" value="2"/>
</dbReference>
<dbReference type="PANTHER" id="PTHR43547:SF2">
    <property type="entry name" value="HYBRID SIGNAL TRANSDUCTION HISTIDINE KINASE C"/>
    <property type="match status" value="1"/>
</dbReference>
<dbReference type="EMBL" id="JAHHHN010000004">
    <property type="protein sequence ID" value="MBW4561379.1"/>
    <property type="molecule type" value="Genomic_DNA"/>
</dbReference>
<evidence type="ECO:0000259" key="8">
    <source>
        <dbReference type="PROSITE" id="PS50110"/>
    </source>
</evidence>
<dbReference type="Gene3D" id="3.40.50.2300">
    <property type="match status" value="2"/>
</dbReference>
<dbReference type="SMART" id="SM00448">
    <property type="entry name" value="REC"/>
    <property type="match status" value="2"/>
</dbReference>
<evidence type="ECO:0000256" key="2">
    <source>
        <dbReference type="ARBA" id="ARBA00012438"/>
    </source>
</evidence>
<dbReference type="InterPro" id="IPR001789">
    <property type="entry name" value="Sig_transdc_resp-reg_receiver"/>
</dbReference>
<proteinExistence type="predicted"/>
<comment type="catalytic activity">
    <reaction evidence="1">
        <text>ATP + protein L-histidine = ADP + protein N-phospho-L-histidine.</text>
        <dbReference type="EC" id="2.7.13.3"/>
    </reaction>
</comment>
<dbReference type="SMART" id="SM00086">
    <property type="entry name" value="PAC"/>
    <property type="match status" value="1"/>
</dbReference>
<feature type="domain" description="Response regulatory" evidence="8">
    <location>
        <begin position="8"/>
        <end position="125"/>
    </location>
</feature>
<gene>
    <name evidence="11" type="ORF">KME32_09500</name>
</gene>
<dbReference type="InterPro" id="IPR000700">
    <property type="entry name" value="PAS-assoc_C"/>
</dbReference>
<dbReference type="InterPro" id="IPR005467">
    <property type="entry name" value="His_kinase_dom"/>
</dbReference>
<dbReference type="PROSITE" id="PS50113">
    <property type="entry name" value="PAC"/>
    <property type="match status" value="1"/>
</dbReference>
<dbReference type="CDD" id="cd17580">
    <property type="entry name" value="REC_2_DhkD-like"/>
    <property type="match status" value="1"/>
</dbReference>
<evidence type="ECO:0000256" key="6">
    <source>
        <dbReference type="PROSITE-ProRule" id="PRU00169"/>
    </source>
</evidence>
<dbReference type="CDD" id="cd00130">
    <property type="entry name" value="PAS"/>
    <property type="match status" value="1"/>
</dbReference>
<dbReference type="SMART" id="SM00388">
    <property type="entry name" value="HisKA"/>
    <property type="match status" value="1"/>
</dbReference>
<reference evidence="11" key="1">
    <citation type="submission" date="2021-05" db="EMBL/GenBank/DDBJ databases">
        <authorList>
            <person name="Pietrasiak N."/>
            <person name="Ward R."/>
            <person name="Stajich J.E."/>
            <person name="Kurbessoian T."/>
        </authorList>
    </citation>
    <scope>NUCLEOTIDE SEQUENCE</scope>
    <source>
        <strain evidence="11">JT2-VF2</strain>
    </source>
</reference>
<dbReference type="Pfam" id="PF00512">
    <property type="entry name" value="HisKA"/>
    <property type="match status" value="1"/>
</dbReference>
<dbReference type="SUPFAM" id="SSF52172">
    <property type="entry name" value="CheY-like"/>
    <property type="match status" value="2"/>
</dbReference>
<feature type="domain" description="PAC" evidence="10">
    <location>
        <begin position="224"/>
        <end position="276"/>
    </location>
</feature>
<dbReference type="InterPro" id="IPR001610">
    <property type="entry name" value="PAC"/>
</dbReference>
<keyword evidence="4" id="KW-0808">Transferase</keyword>
<feature type="domain" description="PAS" evidence="9">
    <location>
        <begin position="151"/>
        <end position="210"/>
    </location>
</feature>
<dbReference type="PANTHER" id="PTHR43547">
    <property type="entry name" value="TWO-COMPONENT HISTIDINE KINASE"/>
    <property type="match status" value="1"/>
</dbReference>
<dbReference type="EC" id="2.7.13.3" evidence="2"/>
<dbReference type="CDD" id="cd17546">
    <property type="entry name" value="REC_hyHK_CKI1_RcsC-like"/>
    <property type="match status" value="1"/>
</dbReference>
<dbReference type="Proteomes" id="UP000715781">
    <property type="component" value="Unassembled WGS sequence"/>
</dbReference>
<dbReference type="Gene3D" id="3.30.450.20">
    <property type="entry name" value="PAS domain"/>
    <property type="match status" value="1"/>
</dbReference>
<evidence type="ECO:0000256" key="1">
    <source>
        <dbReference type="ARBA" id="ARBA00000085"/>
    </source>
</evidence>
<evidence type="ECO:0000313" key="11">
    <source>
        <dbReference type="EMBL" id="MBW4561379.1"/>
    </source>
</evidence>
<dbReference type="Gene3D" id="1.10.287.130">
    <property type="match status" value="1"/>
</dbReference>
<dbReference type="AlphaFoldDB" id="A0A951UFE0"/>
<sequence>MPSELPVNILLVDDHSENLLALEAILQSLGQNLVRATSGAQALRCLLNQDFAVILLDVQMPDMDGFETATLIRQRERSRHTPIIFLTAFSTNESMVFKGYALGAVDYLFKPIEPEILKSKVAAFVDLFQKTAEVQRQAAQLAALNADLRKSEEQFRSLSACSPVGIFLTDISGQCTYTNPRYQTILGITSEESLGTGWLRSLHPEERDEIFANWSACASEGREYHSEFRLITPAGIERWVNLRSSPMLSDQGEVIGYVGTVEDISDRKQAEEEHIKLIRDQAALKEAQAANRLKDEFLATLSHELRTPLNSILGWSKLLRNRKLDEKATARALETIERNALLQEQLIEDILDVSRIIRGKLVLNICPVNLVSVIESAVDTVRLQAEAKNILFEFVIASTEIASISSRDKKPSNKANNGHFSPAIHLSSPFTVSGDPDRLQQVVWNLLTNAIKFTPQNGRVEIRLSIISGREPEQSTDNESITANNYAQIQVSDTGIGIKPDFIQYVFERFRQADGSTTRTHTGLGLGLAIARHLVELHKGSIHAESPGENQGATFTVKLPLLEIKEQTTQQTEETPEPNSSSSLPSAILKNVRVLLVDDDNDTRHFLAIALQESGADVRAVTSVHEALSAIQQFPPDILISDIGMPEEDGYALIRKVRLLEPEQGGRIPAIALTAYAKESNSTEALTAGFHMYVSKPVEPITLINMIAKLAELNCHI</sequence>
<dbReference type="Gene3D" id="3.30.565.10">
    <property type="entry name" value="Histidine kinase-like ATPase, C-terminal domain"/>
    <property type="match status" value="1"/>
</dbReference>
<evidence type="ECO:0000256" key="3">
    <source>
        <dbReference type="ARBA" id="ARBA00022553"/>
    </source>
</evidence>
<dbReference type="SMART" id="SM00387">
    <property type="entry name" value="HATPase_c"/>
    <property type="match status" value="1"/>
</dbReference>
<dbReference type="NCBIfam" id="TIGR00229">
    <property type="entry name" value="sensory_box"/>
    <property type="match status" value="1"/>
</dbReference>
<dbReference type="FunFam" id="3.30.565.10:FF:000030">
    <property type="entry name" value="Ethylene receptor 1"/>
    <property type="match status" value="1"/>
</dbReference>
<accession>A0A951UFE0</accession>
<evidence type="ECO:0000259" key="10">
    <source>
        <dbReference type="PROSITE" id="PS50113"/>
    </source>
</evidence>
<dbReference type="PROSITE" id="PS50109">
    <property type="entry name" value="HIS_KIN"/>
    <property type="match status" value="1"/>
</dbReference>
<dbReference type="InterPro" id="IPR003661">
    <property type="entry name" value="HisK_dim/P_dom"/>
</dbReference>
<comment type="caution">
    <text evidence="11">The sequence shown here is derived from an EMBL/GenBank/DDBJ whole genome shotgun (WGS) entry which is preliminary data.</text>
</comment>
<evidence type="ECO:0000313" key="12">
    <source>
        <dbReference type="Proteomes" id="UP000715781"/>
    </source>
</evidence>
<dbReference type="Pfam" id="PF00072">
    <property type="entry name" value="Response_reg"/>
    <property type="match status" value="2"/>
</dbReference>
<evidence type="ECO:0000256" key="5">
    <source>
        <dbReference type="ARBA" id="ARBA00023012"/>
    </source>
</evidence>
<dbReference type="GO" id="GO:0000155">
    <property type="term" value="F:phosphorelay sensor kinase activity"/>
    <property type="evidence" value="ECO:0007669"/>
    <property type="project" value="InterPro"/>
</dbReference>
<feature type="domain" description="Histidine kinase" evidence="7">
    <location>
        <begin position="300"/>
        <end position="563"/>
    </location>
</feature>
<feature type="domain" description="Response regulatory" evidence="8">
    <location>
        <begin position="593"/>
        <end position="711"/>
    </location>
</feature>
<dbReference type="SUPFAM" id="SSF55785">
    <property type="entry name" value="PYP-like sensor domain (PAS domain)"/>
    <property type="match status" value="1"/>
</dbReference>
<dbReference type="InterPro" id="IPR036890">
    <property type="entry name" value="HATPase_C_sf"/>
</dbReference>
<dbReference type="InterPro" id="IPR036097">
    <property type="entry name" value="HisK_dim/P_sf"/>
</dbReference>
<feature type="modified residue" description="4-aspartylphosphate" evidence="6">
    <location>
        <position position="642"/>
    </location>
</feature>
<dbReference type="CDD" id="cd00082">
    <property type="entry name" value="HisKA"/>
    <property type="match status" value="1"/>
</dbReference>
<dbReference type="SUPFAM" id="SSF47384">
    <property type="entry name" value="Homodimeric domain of signal transducing histidine kinase"/>
    <property type="match status" value="1"/>
</dbReference>
<dbReference type="InterPro" id="IPR003594">
    <property type="entry name" value="HATPase_dom"/>
</dbReference>
<keyword evidence="4" id="KW-0418">Kinase</keyword>
<dbReference type="InterPro" id="IPR035965">
    <property type="entry name" value="PAS-like_dom_sf"/>
</dbReference>
<dbReference type="InterPro" id="IPR013655">
    <property type="entry name" value="PAS_fold_3"/>
</dbReference>
<evidence type="ECO:0000259" key="7">
    <source>
        <dbReference type="PROSITE" id="PS50109"/>
    </source>
</evidence>
<dbReference type="CDD" id="cd16922">
    <property type="entry name" value="HATPase_EvgS-ArcB-TorS-like"/>
    <property type="match status" value="1"/>
</dbReference>
<feature type="modified residue" description="4-aspartylphosphate" evidence="6">
    <location>
        <position position="57"/>
    </location>
</feature>
<dbReference type="InterPro" id="IPR011006">
    <property type="entry name" value="CheY-like_superfamily"/>
</dbReference>
<dbReference type="PROSITE" id="PS50112">
    <property type="entry name" value="PAS"/>
    <property type="match status" value="1"/>
</dbReference>
<dbReference type="SMART" id="SM00091">
    <property type="entry name" value="PAS"/>
    <property type="match status" value="1"/>
</dbReference>
<dbReference type="Pfam" id="PF08447">
    <property type="entry name" value="PAS_3"/>
    <property type="match status" value="1"/>
</dbReference>
<dbReference type="InterPro" id="IPR004358">
    <property type="entry name" value="Sig_transdc_His_kin-like_C"/>
</dbReference>
<organism evidence="11 12">
    <name type="scientific">Mojavia pulchra JT2-VF2</name>
    <dbReference type="NCBI Taxonomy" id="287848"/>
    <lineage>
        <taxon>Bacteria</taxon>
        <taxon>Bacillati</taxon>
        <taxon>Cyanobacteriota</taxon>
        <taxon>Cyanophyceae</taxon>
        <taxon>Nostocales</taxon>
        <taxon>Nostocaceae</taxon>
    </lineage>
</organism>